<dbReference type="Pfam" id="PF00334">
    <property type="entry name" value="NDK"/>
    <property type="match status" value="1"/>
</dbReference>
<dbReference type="Gene3D" id="3.30.70.141">
    <property type="entry name" value="Nucleoside diphosphate kinase-like domain"/>
    <property type="match status" value="1"/>
</dbReference>
<keyword evidence="3" id="KW-0217">Developmental protein</keyword>
<feature type="active site" description="Pros-phosphohistidine intermediate" evidence="12">
    <location>
        <position position="122"/>
    </location>
</feature>
<name>A0A813MD53_9BILA</name>
<organism evidence="15 16">
    <name type="scientific">Brachionus calyciflorus</name>
    <dbReference type="NCBI Taxonomy" id="104777"/>
    <lineage>
        <taxon>Eukaryota</taxon>
        <taxon>Metazoa</taxon>
        <taxon>Spiralia</taxon>
        <taxon>Gnathifera</taxon>
        <taxon>Rotifera</taxon>
        <taxon>Eurotatoria</taxon>
        <taxon>Monogononta</taxon>
        <taxon>Pseudotrocha</taxon>
        <taxon>Ploima</taxon>
        <taxon>Brachionidae</taxon>
        <taxon>Brachionus</taxon>
    </lineage>
</organism>
<dbReference type="InterPro" id="IPR034907">
    <property type="entry name" value="NDK-like_dom"/>
</dbReference>
<feature type="binding site" evidence="12">
    <location>
        <position position="95"/>
    </location>
    <ligand>
        <name>ATP</name>
        <dbReference type="ChEBI" id="CHEBI:30616"/>
    </ligand>
</feature>
<gene>
    <name evidence="15" type="ORF">OXX778_LOCUS1076</name>
</gene>
<comment type="caution">
    <text evidence="15">The sequence shown here is derived from an EMBL/GenBank/DDBJ whole genome shotgun (WGS) entry which is preliminary data.</text>
</comment>
<dbReference type="SMART" id="SM00562">
    <property type="entry name" value="NDK"/>
    <property type="match status" value="1"/>
</dbReference>
<dbReference type="GO" id="GO:0006241">
    <property type="term" value="P:CTP biosynthetic process"/>
    <property type="evidence" value="ECO:0007669"/>
    <property type="project" value="InterPro"/>
</dbReference>
<evidence type="ECO:0000256" key="7">
    <source>
        <dbReference type="ARBA" id="ARBA00022842"/>
    </source>
</evidence>
<feature type="binding site" evidence="12">
    <location>
        <position position="89"/>
    </location>
    <ligand>
        <name>ATP</name>
        <dbReference type="ChEBI" id="CHEBI:30616"/>
    </ligand>
</feature>
<dbReference type="Pfam" id="PF05186">
    <property type="entry name" value="Dpy-30"/>
    <property type="match status" value="1"/>
</dbReference>
<dbReference type="Proteomes" id="UP000663879">
    <property type="component" value="Unassembled WGS sequence"/>
</dbReference>
<comment type="subcellular location">
    <subcellularLocation>
        <location evidence="1">Cell projection</location>
        <location evidence="1">Cilium</location>
    </subcellularLocation>
</comment>
<dbReference type="PROSITE" id="PS00469">
    <property type="entry name" value="NDPK"/>
    <property type="match status" value="1"/>
</dbReference>
<evidence type="ECO:0000256" key="4">
    <source>
        <dbReference type="ARBA" id="ARBA00022490"/>
    </source>
</evidence>
<evidence type="ECO:0000256" key="2">
    <source>
        <dbReference type="ARBA" id="ARBA00008142"/>
    </source>
</evidence>
<comment type="similarity">
    <text evidence="2 12 13">Belongs to the NDK family.</text>
</comment>
<evidence type="ECO:0000256" key="9">
    <source>
        <dbReference type="ARBA" id="ARBA00023273"/>
    </source>
</evidence>
<dbReference type="EMBL" id="CAJNOC010000063">
    <property type="protein sequence ID" value="CAF0711256.1"/>
    <property type="molecule type" value="Genomic_DNA"/>
</dbReference>
<evidence type="ECO:0000256" key="12">
    <source>
        <dbReference type="PROSITE-ProRule" id="PRU00706"/>
    </source>
</evidence>
<dbReference type="AlphaFoldDB" id="A0A813MD53"/>
<evidence type="ECO:0000313" key="16">
    <source>
        <dbReference type="Proteomes" id="UP000663879"/>
    </source>
</evidence>
<dbReference type="GO" id="GO:0004550">
    <property type="term" value="F:nucleoside diphosphate kinase activity"/>
    <property type="evidence" value="ECO:0007669"/>
    <property type="project" value="InterPro"/>
</dbReference>
<dbReference type="FunFam" id="1.20.890.10:FF:000008">
    <property type="entry name" value="Nucleoside diphosphate kinase homolog 5"/>
    <property type="match status" value="1"/>
</dbReference>
<dbReference type="GO" id="GO:0016787">
    <property type="term" value="F:hydrolase activity"/>
    <property type="evidence" value="ECO:0007669"/>
    <property type="project" value="UniProtKB-KW"/>
</dbReference>
<dbReference type="PROSITE" id="PS51374">
    <property type="entry name" value="NDPK_LIKE"/>
    <property type="match status" value="1"/>
</dbReference>
<evidence type="ECO:0000259" key="14">
    <source>
        <dbReference type="SMART" id="SM00562"/>
    </source>
</evidence>
<evidence type="ECO:0000256" key="13">
    <source>
        <dbReference type="RuleBase" id="RU004011"/>
    </source>
</evidence>
<keyword evidence="16" id="KW-1185">Reference proteome</keyword>
<keyword evidence="6" id="KW-0378">Hydrolase</keyword>
<dbReference type="OrthoDB" id="1729737at2759"/>
<dbReference type="GO" id="GO:0003341">
    <property type="term" value="P:cilium movement"/>
    <property type="evidence" value="ECO:0007669"/>
    <property type="project" value="TreeGrafter"/>
</dbReference>
<dbReference type="InterPro" id="IPR001564">
    <property type="entry name" value="Nucleoside_diP_kinase"/>
</dbReference>
<evidence type="ECO:0000256" key="8">
    <source>
        <dbReference type="ARBA" id="ARBA00023080"/>
    </source>
</evidence>
<dbReference type="GO" id="GO:0006228">
    <property type="term" value="P:UTP biosynthetic process"/>
    <property type="evidence" value="ECO:0007669"/>
    <property type="project" value="InterPro"/>
</dbReference>
<dbReference type="PANTHER" id="PTHR46161:SF1">
    <property type="entry name" value="NUCLEOSIDE DIPHOSPHATE KINASE HOMOLOG 5"/>
    <property type="match status" value="1"/>
</dbReference>
<evidence type="ECO:0000256" key="10">
    <source>
        <dbReference type="ARBA" id="ARBA00072632"/>
    </source>
</evidence>
<keyword evidence="8" id="KW-0546">Nucleotide metabolism</keyword>
<dbReference type="PRINTS" id="PR01243">
    <property type="entry name" value="NUCDPKINASE"/>
</dbReference>
<keyword evidence="4" id="KW-0963">Cytoplasm</keyword>
<dbReference type="CDD" id="cd22970">
    <property type="entry name" value="DD_NDKH5-like"/>
    <property type="match status" value="1"/>
</dbReference>
<dbReference type="InterPro" id="IPR036850">
    <property type="entry name" value="NDK-like_dom_sf"/>
</dbReference>
<evidence type="ECO:0000313" key="15">
    <source>
        <dbReference type="EMBL" id="CAF0711256.1"/>
    </source>
</evidence>
<evidence type="ECO:0000256" key="5">
    <source>
        <dbReference type="ARBA" id="ARBA00022723"/>
    </source>
</evidence>
<dbReference type="SUPFAM" id="SSF54919">
    <property type="entry name" value="Nucleoside diphosphate kinase, NDK"/>
    <property type="match status" value="1"/>
</dbReference>
<dbReference type="GO" id="GO:0005929">
    <property type="term" value="C:cilium"/>
    <property type="evidence" value="ECO:0007669"/>
    <property type="project" value="UniProtKB-SubCell"/>
</dbReference>
<evidence type="ECO:0000256" key="3">
    <source>
        <dbReference type="ARBA" id="ARBA00022473"/>
    </source>
</evidence>
<dbReference type="InterPro" id="IPR023005">
    <property type="entry name" value="Nucleoside_diP_kinase_AS"/>
</dbReference>
<evidence type="ECO:0000256" key="1">
    <source>
        <dbReference type="ARBA" id="ARBA00004138"/>
    </source>
</evidence>
<dbReference type="InterPro" id="IPR007858">
    <property type="entry name" value="Dpy-30_motif"/>
</dbReference>
<accession>A0A813MD53</accession>
<feature type="binding site" evidence="12">
    <location>
        <position position="61"/>
    </location>
    <ligand>
        <name>ATP</name>
        <dbReference type="ChEBI" id="CHEBI:30616"/>
    </ligand>
</feature>
<reference evidence="15" key="1">
    <citation type="submission" date="2021-02" db="EMBL/GenBank/DDBJ databases">
        <authorList>
            <person name="Nowell W R."/>
        </authorList>
    </citation>
    <scope>NUCLEOTIDE SEQUENCE</scope>
    <source>
        <strain evidence="15">Ploen Becks lab</strain>
    </source>
</reference>
<keyword evidence="9" id="KW-0966">Cell projection</keyword>
<feature type="binding site" evidence="12">
    <location>
        <position position="119"/>
    </location>
    <ligand>
        <name>ATP</name>
        <dbReference type="ChEBI" id="CHEBI:30616"/>
    </ligand>
</feature>
<keyword evidence="5" id="KW-0479">Metal-binding</keyword>
<feature type="binding site" evidence="12">
    <location>
        <position position="109"/>
    </location>
    <ligand>
        <name>ATP</name>
        <dbReference type="ChEBI" id="CHEBI:30616"/>
    </ligand>
</feature>
<feature type="binding site" evidence="12">
    <location>
        <position position="15"/>
    </location>
    <ligand>
        <name>ATP</name>
        <dbReference type="ChEBI" id="CHEBI:30616"/>
    </ligand>
</feature>
<evidence type="ECO:0000256" key="11">
    <source>
        <dbReference type="ARBA" id="ARBA00080200"/>
    </source>
</evidence>
<dbReference type="PANTHER" id="PTHR46161">
    <property type="entry name" value="NUCLEOSIDE DIPHOSPHATE KINASE"/>
    <property type="match status" value="1"/>
</dbReference>
<sequence length="206" mass="23499">MSNGIYVQRTLAIIKPDAVQKAEEIEDIILRSGFTILQKRWIHLSPEQCSEFYSEHSSKIFFPSLVAFMSSDPIVVMELAKENAISSWRNLIGNTNSHKARNLEPESIRAKYGRDEQRNAVHGSDSEMSAEREIRFFFGRSIVEPIPTDQAAKDYLEGKLNPTILKALTQLCKEKPHDPVTWLADWLLANNPYKPLVNTRVTVVEQ</sequence>
<evidence type="ECO:0000256" key="6">
    <source>
        <dbReference type="ARBA" id="ARBA00022801"/>
    </source>
</evidence>
<feature type="domain" description="Nucleoside diphosphate kinase-like" evidence="14">
    <location>
        <begin position="7"/>
        <end position="145"/>
    </location>
</feature>
<keyword evidence="7" id="KW-0460">Magnesium</keyword>
<protein>
    <recommendedName>
        <fullName evidence="10">Nucleoside diphosphate kinase homolog 5</fullName>
    </recommendedName>
    <alternativeName>
        <fullName evidence="11">3'-5' exonuclease NME5</fullName>
    </alternativeName>
</protein>
<proteinExistence type="inferred from homology"/>
<dbReference type="Gene3D" id="1.20.890.10">
    <property type="entry name" value="cAMP-dependent protein kinase regulatory subunit, dimerization-anchoring domain"/>
    <property type="match status" value="1"/>
</dbReference>
<dbReference type="GO" id="GO:0046872">
    <property type="term" value="F:metal ion binding"/>
    <property type="evidence" value="ECO:0007669"/>
    <property type="project" value="UniProtKB-KW"/>
</dbReference>
<dbReference type="GO" id="GO:0006183">
    <property type="term" value="P:GTP biosynthetic process"/>
    <property type="evidence" value="ECO:0007669"/>
    <property type="project" value="InterPro"/>
</dbReference>
<dbReference type="FunFam" id="3.30.70.141:FF:000010">
    <property type="entry name" value="Nucleoside diphosphate kinase 7"/>
    <property type="match status" value="1"/>
</dbReference>
<dbReference type="GO" id="GO:1902176">
    <property type="term" value="P:negative regulation of oxidative stress-induced intrinsic apoptotic signaling pathway"/>
    <property type="evidence" value="ECO:0007669"/>
    <property type="project" value="TreeGrafter"/>
</dbReference>